<organism evidence="1 2">
    <name type="scientific">Diploptera punctata</name>
    <name type="common">Pacific beetle cockroach</name>
    <dbReference type="NCBI Taxonomy" id="6984"/>
    <lineage>
        <taxon>Eukaryota</taxon>
        <taxon>Metazoa</taxon>
        <taxon>Ecdysozoa</taxon>
        <taxon>Arthropoda</taxon>
        <taxon>Hexapoda</taxon>
        <taxon>Insecta</taxon>
        <taxon>Pterygota</taxon>
        <taxon>Neoptera</taxon>
        <taxon>Polyneoptera</taxon>
        <taxon>Dictyoptera</taxon>
        <taxon>Blattodea</taxon>
        <taxon>Blaberoidea</taxon>
        <taxon>Blaberidae</taxon>
        <taxon>Diplopterinae</taxon>
        <taxon>Diploptera</taxon>
    </lineage>
</organism>
<comment type="caution">
    <text evidence="1">The sequence shown here is derived from an EMBL/GenBank/DDBJ whole genome shotgun (WGS) entry which is preliminary data.</text>
</comment>
<reference evidence="1" key="2">
    <citation type="submission" date="2023-05" db="EMBL/GenBank/DDBJ databases">
        <authorList>
            <person name="Fouks B."/>
        </authorList>
    </citation>
    <scope>NUCLEOTIDE SEQUENCE</scope>
    <source>
        <strain evidence="1">Stay&amp;Tobe</strain>
        <tissue evidence="1">Testes</tissue>
    </source>
</reference>
<evidence type="ECO:0000313" key="2">
    <source>
        <dbReference type="Proteomes" id="UP001233999"/>
    </source>
</evidence>
<proteinExistence type="predicted"/>
<keyword evidence="2" id="KW-1185">Reference proteome</keyword>
<dbReference type="AlphaFoldDB" id="A0AAD8A7J7"/>
<evidence type="ECO:0000313" key="1">
    <source>
        <dbReference type="EMBL" id="KAJ9593491.1"/>
    </source>
</evidence>
<gene>
    <name evidence="1" type="ORF">L9F63_014976</name>
</gene>
<protein>
    <submittedName>
        <fullName evidence="1">Uncharacterized protein</fullName>
    </submittedName>
</protein>
<dbReference type="Proteomes" id="UP001233999">
    <property type="component" value="Unassembled WGS sequence"/>
</dbReference>
<reference evidence="1" key="1">
    <citation type="journal article" date="2023" name="IScience">
        <title>Live-bearing cockroach genome reveals convergent evolutionary mechanisms linked to viviparity in insects and beyond.</title>
        <authorList>
            <person name="Fouks B."/>
            <person name="Harrison M.C."/>
            <person name="Mikhailova A.A."/>
            <person name="Marchal E."/>
            <person name="English S."/>
            <person name="Carruthers M."/>
            <person name="Jennings E.C."/>
            <person name="Chiamaka E.L."/>
            <person name="Frigard R.A."/>
            <person name="Pippel M."/>
            <person name="Attardo G.M."/>
            <person name="Benoit J.B."/>
            <person name="Bornberg-Bauer E."/>
            <person name="Tobe S.S."/>
        </authorList>
    </citation>
    <scope>NUCLEOTIDE SEQUENCE</scope>
    <source>
        <strain evidence="1">Stay&amp;Tobe</strain>
    </source>
</reference>
<name>A0AAD8A7J7_DIPPU</name>
<sequence>MSDIKQDNKWKRPKSVPIPTVWRKCSGTKKMEDGTFSKFVIQDITEDTYEEIIEFMVENFCRDETICQSLNISEDPVSKQEFRDLSKVMLSHNLGLVAYVEDENGQPTSKIAGCNVTCISHKSDHLTHQMVSAKHILEIL</sequence>
<dbReference type="EMBL" id="JASPKZ010003435">
    <property type="protein sequence ID" value="KAJ9593491.1"/>
    <property type="molecule type" value="Genomic_DNA"/>
</dbReference>
<accession>A0AAD8A7J7</accession>
<dbReference type="Gene3D" id="3.40.630.30">
    <property type="match status" value="1"/>
</dbReference>